<organism evidence="3 4">
    <name type="scientific">Nasonia vitripennis</name>
    <name type="common">Parasitic wasp</name>
    <dbReference type="NCBI Taxonomy" id="7425"/>
    <lineage>
        <taxon>Eukaryota</taxon>
        <taxon>Metazoa</taxon>
        <taxon>Ecdysozoa</taxon>
        <taxon>Arthropoda</taxon>
        <taxon>Hexapoda</taxon>
        <taxon>Insecta</taxon>
        <taxon>Pterygota</taxon>
        <taxon>Neoptera</taxon>
        <taxon>Endopterygota</taxon>
        <taxon>Hymenoptera</taxon>
        <taxon>Apocrita</taxon>
        <taxon>Proctotrupomorpha</taxon>
        <taxon>Chalcidoidea</taxon>
        <taxon>Pteromalidae</taxon>
        <taxon>Pteromalinae</taxon>
        <taxon>Nasonia</taxon>
    </lineage>
</organism>
<feature type="compositionally biased region" description="Basic and acidic residues" evidence="1">
    <location>
        <begin position="163"/>
        <end position="180"/>
    </location>
</feature>
<dbReference type="GeneID" id="100680132"/>
<feature type="region of interest" description="Disordered" evidence="1">
    <location>
        <begin position="216"/>
        <end position="266"/>
    </location>
</feature>
<dbReference type="RefSeq" id="XP_031786243.1">
    <property type="nucleotide sequence ID" value="XM_031930383.1"/>
</dbReference>
<reference evidence="3" key="1">
    <citation type="submission" date="2021-01" db="UniProtKB">
        <authorList>
            <consortium name="EnsemblMetazoa"/>
        </authorList>
    </citation>
    <scope>IDENTIFICATION</scope>
</reference>
<name>A0A7M7QGB0_NASVI</name>
<dbReference type="KEGG" id="nvi:100680132"/>
<feature type="compositionally biased region" description="Basic and acidic residues" evidence="1">
    <location>
        <begin position="246"/>
        <end position="257"/>
    </location>
</feature>
<dbReference type="EnsemblMetazoa" id="XM_031930383">
    <property type="protein sequence ID" value="XP_031786243"/>
    <property type="gene ID" value="LOC100680132"/>
</dbReference>
<keyword evidence="2" id="KW-0732">Signal</keyword>
<dbReference type="OrthoDB" id="8192800at2759"/>
<dbReference type="AlphaFoldDB" id="A0A7M7QGB0"/>
<protein>
    <submittedName>
        <fullName evidence="3">Uncharacterized protein</fullName>
    </submittedName>
</protein>
<feature type="chain" id="PRO_5029493837" evidence="2">
    <location>
        <begin position="39"/>
        <end position="382"/>
    </location>
</feature>
<evidence type="ECO:0000313" key="3">
    <source>
        <dbReference type="EnsemblMetazoa" id="XP_031786243"/>
    </source>
</evidence>
<proteinExistence type="predicted"/>
<evidence type="ECO:0000256" key="1">
    <source>
        <dbReference type="SAM" id="MobiDB-lite"/>
    </source>
</evidence>
<sequence length="382" mass="42541">MSAEDSDDAMTLHWWMHWFWVTAQIVVSLMAGSRGATSEPPTSAVGSVAVASEAMPLARSAGSPAAATGTRDGQYERTEALARLQQSYRIAKAIGIQPTPASQSDTRSSSDERTSTQPGRTPGKKETKITWIQAFSKAPRPESSSPEPPTSGEELLTVMPLRELLELREDPRKNAVRREQPQLPPANRSGEESLEPRALATAASIIEGIWPGRLDEAGPRQGHLHQRIPTRAARARGAEPGGGDGGHCDRLRRERHGDRHHHRSLSGNSRAFEHARKFGFRRLQPRFLEWLTRFFCLLRAASVQEEISEPAADAQQRQVQQSRQLGLHRRLYDSGQLRGDVQPGQRLLPEFARGDDHPELLDRQRQAHEAMTNRQLPHRVNA</sequence>
<feature type="compositionally biased region" description="Low complexity" evidence="1">
    <location>
        <begin position="141"/>
        <end position="154"/>
    </location>
</feature>
<keyword evidence="4" id="KW-1185">Reference proteome</keyword>
<evidence type="ECO:0000256" key="2">
    <source>
        <dbReference type="SAM" id="SignalP"/>
    </source>
</evidence>
<dbReference type="Proteomes" id="UP000002358">
    <property type="component" value="Chromosome 4"/>
</dbReference>
<evidence type="ECO:0000313" key="4">
    <source>
        <dbReference type="Proteomes" id="UP000002358"/>
    </source>
</evidence>
<dbReference type="InParanoid" id="A0A7M7QGB0"/>
<feature type="region of interest" description="Disordered" evidence="1">
    <location>
        <begin position="93"/>
        <end position="196"/>
    </location>
</feature>
<accession>A0A7M7QGB0</accession>
<feature type="signal peptide" evidence="2">
    <location>
        <begin position="1"/>
        <end position="38"/>
    </location>
</feature>